<dbReference type="PANTHER" id="PTHR14969">
    <property type="entry name" value="SPHINGOSINE-1-PHOSPHATE PHOSPHOHYDROLASE"/>
    <property type="match status" value="1"/>
</dbReference>
<sequence>MQDAGTNTADHYRCRMGPVRFKFRQCALEYVRKETDLLARIQKSVRTPFLDTYFASTANLGTHTFYMIMLPVFCWYGHMPIGESVITVLAIGVYITGYVKDLLCLPRPRSPPLHRISTSGSAVQEYGFPSTHSCNALSVILVFMVENNPPTVVYWICTILGISIVSGRLYTGMHGFIDVVSGLVFGWIAWLMSCQAVKWFHAALHGQPSFPWLNLSLLGLATAAMIIFHPQPVDPCPCYDDSVAFLSVVFGLELSAALHYARTGSGWPEFVYKGTWQAATRFVLGVAMIIVWRLIAKRTLLRVLPPVWRFVQTHGFALPRRNYLKATEYDRVPGDLPDDLIPDSPKQIATMIRTVRRTHGRSDSVGPQNIVDVYEAQAYRESKPRSGVQTPPRAQNAIEIPRLHYDESL</sequence>
<name>A0A2T0FCR3_9ASCO</name>
<dbReference type="InterPro" id="IPR036938">
    <property type="entry name" value="PAP2/HPO_sf"/>
</dbReference>
<dbReference type="AlphaFoldDB" id="A0A2T0FCR3"/>
<reference evidence="10 11" key="1">
    <citation type="submission" date="2017-04" db="EMBL/GenBank/DDBJ databases">
        <title>Genome sequencing of [Candida] sorbophila.</title>
        <authorList>
            <person name="Ahn J.O."/>
        </authorList>
    </citation>
    <scope>NUCLEOTIDE SEQUENCE [LARGE SCALE GENOMIC DNA]</scope>
    <source>
        <strain evidence="10 11">DS02</strain>
    </source>
</reference>
<dbReference type="Proteomes" id="UP000238350">
    <property type="component" value="Unassembled WGS sequence"/>
</dbReference>
<dbReference type="SUPFAM" id="SSF48317">
    <property type="entry name" value="Acid phosphatase/Vanadium-dependent haloperoxidase"/>
    <property type="match status" value="1"/>
</dbReference>
<dbReference type="CDD" id="cd03388">
    <property type="entry name" value="PAP2_SPPase1"/>
    <property type="match status" value="1"/>
</dbReference>
<evidence type="ECO:0000256" key="7">
    <source>
        <dbReference type="ARBA" id="ARBA00038324"/>
    </source>
</evidence>
<comment type="caution">
    <text evidence="10">The sequence shown here is derived from an EMBL/GenBank/DDBJ whole genome shotgun (WGS) entry which is preliminary data.</text>
</comment>
<dbReference type="STRING" id="45607.A0A2T0FCR3"/>
<dbReference type="PANTHER" id="PTHR14969:SF28">
    <property type="entry name" value="DIHYDROSPHINGOSINE 1-PHOSPHATE PHOSPHATASE LCB3-RELATED"/>
    <property type="match status" value="1"/>
</dbReference>
<evidence type="ECO:0000259" key="9">
    <source>
        <dbReference type="SMART" id="SM00014"/>
    </source>
</evidence>
<dbReference type="Gene3D" id="1.20.144.10">
    <property type="entry name" value="Phosphatidic acid phosphatase type 2/haloperoxidase"/>
    <property type="match status" value="1"/>
</dbReference>
<dbReference type="Pfam" id="PF01569">
    <property type="entry name" value="PAP2"/>
    <property type="match status" value="1"/>
</dbReference>
<feature type="domain" description="Phosphatidic acid phosphatase type 2/haloperoxidase" evidence="9">
    <location>
        <begin position="81"/>
        <end position="194"/>
    </location>
</feature>
<protein>
    <recommendedName>
        <fullName evidence="9">Phosphatidic acid phosphatase type 2/haloperoxidase domain-containing protein</fullName>
    </recommendedName>
</protein>
<evidence type="ECO:0000256" key="6">
    <source>
        <dbReference type="ARBA" id="ARBA00023136"/>
    </source>
</evidence>
<dbReference type="GO" id="GO:0005789">
    <property type="term" value="C:endoplasmic reticulum membrane"/>
    <property type="evidence" value="ECO:0007669"/>
    <property type="project" value="UniProtKB-SubCell"/>
</dbReference>
<feature type="transmembrane region" description="Helical" evidence="8">
    <location>
        <begin position="242"/>
        <end position="262"/>
    </location>
</feature>
<comment type="subcellular location">
    <subcellularLocation>
        <location evidence="1">Endoplasmic reticulum membrane</location>
        <topology evidence="1">Multi-pass membrane protein</topology>
    </subcellularLocation>
</comment>
<evidence type="ECO:0000256" key="3">
    <source>
        <dbReference type="ARBA" id="ARBA00022801"/>
    </source>
</evidence>
<dbReference type="GO" id="GO:0006629">
    <property type="term" value="P:lipid metabolic process"/>
    <property type="evidence" value="ECO:0007669"/>
    <property type="project" value="UniProtKB-ARBA"/>
</dbReference>
<evidence type="ECO:0000256" key="8">
    <source>
        <dbReference type="SAM" id="Phobius"/>
    </source>
</evidence>
<evidence type="ECO:0000313" key="11">
    <source>
        <dbReference type="Proteomes" id="UP000238350"/>
    </source>
</evidence>
<evidence type="ECO:0000256" key="4">
    <source>
        <dbReference type="ARBA" id="ARBA00022824"/>
    </source>
</evidence>
<evidence type="ECO:0000256" key="5">
    <source>
        <dbReference type="ARBA" id="ARBA00022989"/>
    </source>
</evidence>
<evidence type="ECO:0000256" key="1">
    <source>
        <dbReference type="ARBA" id="ARBA00004477"/>
    </source>
</evidence>
<keyword evidence="3" id="KW-0378">Hydrolase</keyword>
<dbReference type="RefSeq" id="XP_024662732.1">
    <property type="nucleotide sequence ID" value="XM_024806964.1"/>
</dbReference>
<proteinExistence type="inferred from homology"/>
<keyword evidence="11" id="KW-1185">Reference proteome</keyword>
<feature type="transmembrane region" description="Helical" evidence="8">
    <location>
        <begin position="182"/>
        <end position="200"/>
    </location>
</feature>
<dbReference type="SMART" id="SM00014">
    <property type="entry name" value="acidPPc"/>
    <property type="match status" value="1"/>
</dbReference>
<keyword evidence="6 8" id="KW-0472">Membrane</keyword>
<evidence type="ECO:0000256" key="2">
    <source>
        <dbReference type="ARBA" id="ARBA00022692"/>
    </source>
</evidence>
<feature type="transmembrane region" description="Helical" evidence="8">
    <location>
        <begin position="84"/>
        <end position="105"/>
    </location>
</feature>
<feature type="transmembrane region" description="Helical" evidence="8">
    <location>
        <begin position="212"/>
        <end position="230"/>
    </location>
</feature>
<dbReference type="GO" id="GO:0042392">
    <property type="term" value="F:sphingosine-1-phosphate phosphatase activity"/>
    <property type="evidence" value="ECO:0007669"/>
    <property type="project" value="TreeGrafter"/>
</dbReference>
<organism evidence="10 11">
    <name type="scientific">Wickerhamiella sorbophila</name>
    <dbReference type="NCBI Taxonomy" id="45607"/>
    <lineage>
        <taxon>Eukaryota</taxon>
        <taxon>Fungi</taxon>
        <taxon>Dikarya</taxon>
        <taxon>Ascomycota</taxon>
        <taxon>Saccharomycotina</taxon>
        <taxon>Dipodascomycetes</taxon>
        <taxon>Dipodascales</taxon>
        <taxon>Trichomonascaceae</taxon>
        <taxon>Wickerhamiella</taxon>
    </lineage>
</organism>
<dbReference type="InterPro" id="IPR000326">
    <property type="entry name" value="PAP2/HPO"/>
</dbReference>
<feature type="transmembrane region" description="Helical" evidence="8">
    <location>
        <begin position="274"/>
        <end position="295"/>
    </location>
</feature>
<evidence type="ECO:0000313" key="10">
    <source>
        <dbReference type="EMBL" id="PRT52786.1"/>
    </source>
</evidence>
<keyword evidence="2 8" id="KW-0812">Transmembrane</keyword>
<feature type="transmembrane region" description="Helical" evidence="8">
    <location>
        <begin position="151"/>
        <end position="170"/>
    </location>
</feature>
<dbReference type="OrthoDB" id="301434at2759"/>
<dbReference type="GeneID" id="36514155"/>
<dbReference type="EMBL" id="NDIQ01000001">
    <property type="protein sequence ID" value="PRT52786.1"/>
    <property type="molecule type" value="Genomic_DNA"/>
</dbReference>
<keyword evidence="4" id="KW-0256">Endoplasmic reticulum</keyword>
<gene>
    <name evidence="10" type="ORF">B9G98_00406</name>
</gene>
<comment type="similarity">
    <text evidence="7">Belongs to the type 2 lipid phosphate phosphatase family.</text>
</comment>
<accession>A0A2T0FCR3</accession>
<keyword evidence="5 8" id="KW-1133">Transmembrane helix</keyword>